<evidence type="ECO:0000256" key="1">
    <source>
        <dbReference type="SAM" id="Phobius"/>
    </source>
</evidence>
<reference evidence="2" key="1">
    <citation type="submission" date="2023-04" db="EMBL/GenBank/DDBJ databases">
        <title>Genomic of Limosilactobacillus fermentum MSJK0025.</title>
        <authorList>
            <person name="Yang S."/>
        </authorList>
    </citation>
    <scope>NUCLEOTIDE SEQUENCE</scope>
    <source>
        <strain evidence="2">MSJK0025</strain>
    </source>
</reference>
<proteinExistence type="predicted"/>
<keyword evidence="1" id="KW-1133">Transmembrane helix</keyword>
<keyword evidence="1" id="KW-0472">Membrane</keyword>
<keyword evidence="1" id="KW-0812">Transmembrane</keyword>
<dbReference type="RefSeq" id="WP_278319273.1">
    <property type="nucleotide sequence ID" value="NZ_CP053314.1"/>
</dbReference>
<dbReference type="AlphaFoldDB" id="A0AAJ6D141"/>
<gene>
    <name evidence="2" type="ORF">P8634_03770</name>
</gene>
<dbReference type="Proteomes" id="UP001218104">
    <property type="component" value="Chromosome"/>
</dbReference>
<evidence type="ECO:0000313" key="3">
    <source>
        <dbReference type="Proteomes" id="UP001218104"/>
    </source>
</evidence>
<feature type="transmembrane region" description="Helical" evidence="1">
    <location>
        <begin position="38"/>
        <end position="62"/>
    </location>
</feature>
<organism evidence="2 3">
    <name type="scientific">Limosilactobacillus fermentum</name>
    <name type="common">Lactobacillus fermentum</name>
    <dbReference type="NCBI Taxonomy" id="1613"/>
    <lineage>
        <taxon>Bacteria</taxon>
        <taxon>Bacillati</taxon>
        <taxon>Bacillota</taxon>
        <taxon>Bacilli</taxon>
        <taxon>Lactobacillales</taxon>
        <taxon>Lactobacillaceae</taxon>
        <taxon>Limosilactobacillus</taxon>
    </lineage>
</organism>
<feature type="transmembrane region" description="Helical" evidence="1">
    <location>
        <begin position="12"/>
        <end position="32"/>
    </location>
</feature>
<protein>
    <submittedName>
        <fullName evidence="2">Uncharacterized protein</fullName>
    </submittedName>
</protein>
<accession>A0AAJ6D141</accession>
<dbReference type="EMBL" id="CP121468">
    <property type="protein sequence ID" value="WFR89841.1"/>
    <property type="molecule type" value="Genomic_DNA"/>
</dbReference>
<sequence>MKEKFIPPLDEIAAKIAGIGVPALILVMAIGATGYVGAAAVTTALAALGPGGMVGGVITLLASGTIVSAVTKYGIDSVFNAVVKELLKKGETKQDIINKIQKYPIFKEPKVENERNG</sequence>
<evidence type="ECO:0000313" key="2">
    <source>
        <dbReference type="EMBL" id="WFR89841.1"/>
    </source>
</evidence>
<name>A0AAJ6D141_LIMFE</name>